<dbReference type="Gene3D" id="3.40.50.200">
    <property type="entry name" value="Peptidase S8/S53 domain"/>
    <property type="match status" value="1"/>
</dbReference>
<evidence type="ECO:0000256" key="5">
    <source>
        <dbReference type="ARBA" id="ARBA00022737"/>
    </source>
</evidence>
<dbReference type="SUPFAM" id="SSF51120">
    <property type="entry name" value="beta-Roll"/>
    <property type="match status" value="2"/>
</dbReference>
<keyword evidence="6 8" id="KW-0378">Hydrolase</keyword>
<reference evidence="11" key="1">
    <citation type="journal article" date="2019" name="Int. J. Syst. Evol. Microbiol.">
        <title>The Global Catalogue of Microorganisms (GCM) 10K type strain sequencing project: providing services to taxonomists for standard genome sequencing and annotation.</title>
        <authorList>
            <consortium name="The Broad Institute Genomics Platform"/>
            <consortium name="The Broad Institute Genome Sequencing Center for Infectious Disease"/>
            <person name="Wu L."/>
            <person name="Ma J."/>
        </authorList>
    </citation>
    <scope>NUCLEOTIDE SEQUENCE [LARGE SCALE GENOMIC DNA]</scope>
    <source>
        <strain evidence="11">CCUG 60524</strain>
    </source>
</reference>
<accession>A0ABW3IYH1</accession>
<dbReference type="InterPro" id="IPR013858">
    <property type="entry name" value="Peptidase_M10B_C"/>
</dbReference>
<dbReference type="Gene3D" id="2.150.10.10">
    <property type="entry name" value="Serralysin-like metalloprotease, C-terminal"/>
    <property type="match status" value="3"/>
</dbReference>
<feature type="active site" description="Charge relay system" evidence="8">
    <location>
        <position position="279"/>
    </location>
</feature>
<dbReference type="InterPro" id="IPR022398">
    <property type="entry name" value="Peptidase_S8_His-AS"/>
</dbReference>
<comment type="subcellular location">
    <subcellularLocation>
        <location evidence="2">Secreted</location>
    </subcellularLocation>
</comment>
<dbReference type="InterPro" id="IPR000209">
    <property type="entry name" value="Peptidase_S8/S53_dom"/>
</dbReference>
<dbReference type="InterPro" id="IPR011049">
    <property type="entry name" value="Serralysin-like_metalloprot_C"/>
</dbReference>
<dbReference type="InterPro" id="IPR015500">
    <property type="entry name" value="Peptidase_S8_subtilisin-rel"/>
</dbReference>
<dbReference type="PROSITE" id="PS51892">
    <property type="entry name" value="SUBTILASE"/>
    <property type="match status" value="1"/>
</dbReference>
<keyword evidence="5" id="KW-0677">Repeat</keyword>
<dbReference type="SUPFAM" id="SSF49785">
    <property type="entry name" value="Galactose-binding domain-like"/>
    <property type="match status" value="1"/>
</dbReference>
<dbReference type="PANTHER" id="PTHR42884">
    <property type="entry name" value="PROPROTEIN CONVERTASE SUBTILISIN/KEXIN-RELATED"/>
    <property type="match status" value="1"/>
</dbReference>
<dbReference type="InterPro" id="IPR023828">
    <property type="entry name" value="Peptidase_S8_Ser-AS"/>
</dbReference>
<dbReference type="InterPro" id="IPR008979">
    <property type="entry name" value="Galactose-bd-like_sf"/>
</dbReference>
<evidence type="ECO:0000256" key="3">
    <source>
        <dbReference type="ARBA" id="ARBA00022525"/>
    </source>
</evidence>
<dbReference type="InterPro" id="IPR001343">
    <property type="entry name" value="Hemolysn_Ca-bd"/>
</dbReference>
<dbReference type="RefSeq" id="WP_386078969.1">
    <property type="nucleotide sequence ID" value="NZ_JBHTJT010000060.1"/>
</dbReference>
<dbReference type="PANTHER" id="PTHR42884:SF14">
    <property type="entry name" value="NEUROENDOCRINE CONVERTASE 1"/>
    <property type="match status" value="1"/>
</dbReference>
<keyword evidence="7 8" id="KW-0720">Serine protease</keyword>
<dbReference type="Gene3D" id="2.60.120.260">
    <property type="entry name" value="Galactose-binding domain-like"/>
    <property type="match status" value="1"/>
</dbReference>
<keyword evidence="4 8" id="KW-0645">Protease</keyword>
<proteinExistence type="inferred from homology"/>
<dbReference type="PROSITE" id="PS51829">
    <property type="entry name" value="P_HOMO_B"/>
    <property type="match status" value="1"/>
</dbReference>
<evidence type="ECO:0000313" key="10">
    <source>
        <dbReference type="EMBL" id="MFD0982670.1"/>
    </source>
</evidence>
<organism evidence="10 11">
    <name type="scientific">Tropicimonas aquimaris</name>
    <dbReference type="NCBI Taxonomy" id="914152"/>
    <lineage>
        <taxon>Bacteria</taxon>
        <taxon>Pseudomonadati</taxon>
        <taxon>Pseudomonadota</taxon>
        <taxon>Alphaproteobacteria</taxon>
        <taxon>Rhodobacterales</taxon>
        <taxon>Roseobacteraceae</taxon>
        <taxon>Tropicimonas</taxon>
    </lineage>
</organism>
<evidence type="ECO:0000256" key="8">
    <source>
        <dbReference type="PROSITE-ProRule" id="PRU01240"/>
    </source>
</evidence>
<dbReference type="Pfam" id="PF00082">
    <property type="entry name" value="Peptidase_S8"/>
    <property type="match status" value="1"/>
</dbReference>
<dbReference type="PROSITE" id="PS00137">
    <property type="entry name" value="SUBTILASE_HIS"/>
    <property type="match status" value="1"/>
</dbReference>
<evidence type="ECO:0000256" key="1">
    <source>
        <dbReference type="ARBA" id="ARBA00001913"/>
    </source>
</evidence>
<comment type="caution">
    <text evidence="10">The sequence shown here is derived from an EMBL/GenBank/DDBJ whole genome shotgun (WGS) entry which is preliminary data.</text>
</comment>
<feature type="active site" description="Charge relay system" evidence="8">
    <location>
        <position position="76"/>
    </location>
</feature>
<dbReference type="SUPFAM" id="SSF52743">
    <property type="entry name" value="Subtilisin-like"/>
    <property type="match status" value="1"/>
</dbReference>
<keyword evidence="3" id="KW-0964">Secreted</keyword>
<evidence type="ECO:0000259" key="9">
    <source>
        <dbReference type="PROSITE" id="PS51829"/>
    </source>
</evidence>
<dbReference type="InterPro" id="IPR002884">
    <property type="entry name" value="P_dom"/>
</dbReference>
<dbReference type="Pfam" id="PF00353">
    <property type="entry name" value="HemolysinCabind"/>
    <property type="match status" value="3"/>
</dbReference>
<name>A0ABW3IYH1_9RHOB</name>
<dbReference type="InterPro" id="IPR018511">
    <property type="entry name" value="Hemolysin-typ_Ca-bd_CS"/>
</dbReference>
<evidence type="ECO:0000256" key="2">
    <source>
        <dbReference type="ARBA" id="ARBA00004613"/>
    </source>
</evidence>
<sequence>MARPSDPLFDTQWHFELIGDIETIWDDYAGRGVTVGVYDDGVEYTHPDLTATYDPSLHFTDSDGATYNPMTTNSVHGTAVAGLLGATAMNDVGGVGVAPGVMMTGVNFVGDIQFQPDAETLSLEAFAWAGNFDIMNNSWGEAAGYGYLLKFPYGPSFFGGEVDPEAPGSLADPTSRASAWQDAYAGIAATGRDGSGTIIVQAAGNDARNANGYALNASRFTITVGSTDATGAADAFSNWGTSLLITAPAAAVTTDLSGSNGVNTNRDDGDYFDGFSGTSAATPLVSGVIALMLEANDALGWRDVQTILATSAALTGSTFGGSASGLEISNWDSNGATNWNGGGMSFHFNYGFGMVDAFAAVRMAEAWSRFQSTPQTSANELHVSASYGGDAVAIPDDSAASGTAGTPAEIDLVVSENITIETIAVTLEVTHARAVDTVFSLVAPDGTEIPFLVREGEEYVYTATFESGDALMENGFEWTFEVTAFRGMSTAGTWTLKVEDYNADGKTGQIDGFSLDFYGASANVSDVHHFTNDFLELRSAEPGRGTISDTNGGKDWLNLVAVSAPVTLDLEQGKLSVDGTAWASIAAGSAIENVAAGDGNDVLTGNGFSNTLRGGRGDDQISGGDNGDWLYGELGHDSLYGNVGKDRMWGADGDDYLDGGKGRDRAWGNSGEDSLYGRGGNDQLLGGWGDDRLVGGWGEDVLDGSRGADFLHGGRGADIFVIAPGDGSDLIKDFEDGMDHLDLTGFGFASEVDALALASQVGSAVEFDLGGDDVLRLLSMTIAELAGDILV</sequence>
<dbReference type="PRINTS" id="PR00723">
    <property type="entry name" value="SUBTILISIN"/>
</dbReference>
<protein>
    <submittedName>
        <fullName evidence="10">S8 family serine peptidase</fullName>
    </submittedName>
</protein>
<dbReference type="PROSITE" id="PS00138">
    <property type="entry name" value="SUBTILASE_SER"/>
    <property type="match status" value="1"/>
</dbReference>
<dbReference type="Pfam" id="PF08548">
    <property type="entry name" value="Peptidase_M10_C"/>
    <property type="match status" value="1"/>
</dbReference>
<dbReference type="PROSITE" id="PS00330">
    <property type="entry name" value="HEMOLYSIN_CALCIUM"/>
    <property type="match status" value="2"/>
</dbReference>
<dbReference type="Proteomes" id="UP001597108">
    <property type="component" value="Unassembled WGS sequence"/>
</dbReference>
<gene>
    <name evidence="10" type="ORF">ACFQ2S_23835</name>
</gene>
<dbReference type="InterPro" id="IPR036852">
    <property type="entry name" value="Peptidase_S8/S53_dom_sf"/>
</dbReference>
<dbReference type="Pfam" id="PF01483">
    <property type="entry name" value="P_proprotein"/>
    <property type="match status" value="1"/>
</dbReference>
<feature type="active site" description="Charge relay system" evidence="8">
    <location>
        <position position="39"/>
    </location>
</feature>
<feature type="domain" description="P/Homo B" evidence="9">
    <location>
        <begin position="372"/>
        <end position="523"/>
    </location>
</feature>
<dbReference type="EMBL" id="JBHTJT010000060">
    <property type="protein sequence ID" value="MFD0982670.1"/>
    <property type="molecule type" value="Genomic_DNA"/>
</dbReference>
<dbReference type="PRINTS" id="PR00313">
    <property type="entry name" value="CABNDNGRPT"/>
</dbReference>
<evidence type="ECO:0000313" key="11">
    <source>
        <dbReference type="Proteomes" id="UP001597108"/>
    </source>
</evidence>
<keyword evidence="11" id="KW-1185">Reference proteome</keyword>
<evidence type="ECO:0000256" key="6">
    <source>
        <dbReference type="ARBA" id="ARBA00022801"/>
    </source>
</evidence>
<evidence type="ECO:0000256" key="4">
    <source>
        <dbReference type="ARBA" id="ARBA00022670"/>
    </source>
</evidence>
<comment type="cofactor">
    <cofactor evidence="1">
        <name>Ca(2+)</name>
        <dbReference type="ChEBI" id="CHEBI:29108"/>
    </cofactor>
</comment>
<comment type="similarity">
    <text evidence="8">Belongs to the peptidase S8 family.</text>
</comment>
<evidence type="ECO:0000256" key="7">
    <source>
        <dbReference type="ARBA" id="ARBA00022825"/>
    </source>
</evidence>